<feature type="transmembrane region" description="Helical" evidence="6">
    <location>
        <begin position="982"/>
        <end position="1000"/>
    </location>
</feature>
<dbReference type="GeneID" id="10499124"/>
<name>F0ZML5_DICPU</name>
<keyword evidence="6" id="KW-0812">Transmembrane</keyword>
<dbReference type="VEuPathDB" id="AmoebaDB:DICPUDRAFT_98088"/>
<keyword evidence="10" id="KW-1185">Reference proteome</keyword>
<keyword evidence="2 7" id="KW-0732">Signal</keyword>
<dbReference type="InterPro" id="IPR052252">
    <property type="entry name" value="CEMIP/CEMIP2"/>
</dbReference>
<dbReference type="RefSeq" id="XP_003288670.1">
    <property type="nucleotide sequence ID" value="XM_003288622.1"/>
</dbReference>
<dbReference type="InterPro" id="IPR055401">
    <property type="entry name" value="CEMIP_beta-hel_dom"/>
</dbReference>
<evidence type="ECO:0000256" key="2">
    <source>
        <dbReference type="ARBA" id="ARBA00022729"/>
    </source>
</evidence>
<sequence length="1001" mass="111035">MKLNWLSILLIFILYISNVLSYISTCNGPDIYTENLKKWSDVSSWTSGKVPVEGDMVQIPSGDSILLDVSTPRLTQIWIQSGGQLIVSSRHGPLEITTDGILIEGRFDIGDDNCRFNESITITLTGIEGQGYIESRGDFLQKYVGVLAGGRLEIHGYLSYPIPTWTKLTKTITTGATILNLLDDVSKWPVGSQIVIGSTDFDMYQSEEVYTLDCPECTNYQLKINGTRFYHFGAITYGVDERAEVGLLTKNIVIRGEMQPSCNGSALCNYFNFDGFGGHVRVAKGFGSVHLQGIELYHMGQIYNVGFYPIHFHMCGDVDTGSYSNWPTFVKDVSIHHTFSRCLTIHGTSGLIVVSNFAYDHYGHCYFFEDGSETRNYLDSNVGLVTRYGYILPSDRSCEVCLYVNPKDYNGNALDCGTCEAVATFWITNPDNYLRNNIAGGSENTGFWFLIPEGVSGLSAYLPQYQNIHAEFIPIGSFNGNKAHSNVLQGLNIDQGHQIHQQNATYPNPYLSMTYSRYKPRVDPLNPWTSERATALVYGYTGYKNKWRGAWARGGDVVFHSSYFSENAIGLTMGSEGVMQADAGSTQQCIGCTFILETENVGMSTNGVNTYGGVTIPAWYEFTQRGLELYDGPFVCQYCTFINFNTDGNRITSGIGWFLYDDWILASTTTFSGTTFQNTNLAVHNLPSNYDGAKNQIFHDADGTITGTYDSYVVPNVPYFYSPKCVANTLWNTTVCTEKFASLYIYNKDLSASSIPNGAGVIMIRDEYSYYRHYLQGVPNTSPRSTFMPLVMLGKSYTMHFPHPTPPHLQVQMTNFNANDSTVVGICYPTWGVTFEITKQVIVSNWAAVTEQVVMVDSLDAVKADPKGLSAFYDSNTGLLFLNVIQERTREWNYYCPELGCETYDIQISGLGVNTNTGDCSYLAYPTYAKMSYATRGGCNGSPDLVIDACGICGGDGKSCNAKENAVAEGNSDASSLLSKHLSKLLFSIFIILFITIMFFN</sequence>
<dbReference type="PANTHER" id="PTHR15535:SF17">
    <property type="entry name" value="TRANSMEMBRANE PROTEIN"/>
    <property type="match status" value="1"/>
</dbReference>
<dbReference type="KEGG" id="dpp:DICPUDRAFT_98088"/>
<dbReference type="OrthoDB" id="14714at2759"/>
<protein>
    <recommendedName>
        <fullName evidence="8">G8 domain-containing protein</fullName>
    </recommendedName>
</protein>
<proteinExistence type="inferred from homology"/>
<dbReference type="OMA" id="MCGDVDT"/>
<reference evidence="10" key="1">
    <citation type="journal article" date="2011" name="Genome Biol.">
        <title>Comparative genomics of the social amoebae Dictyostelium discoideum and Dictyostelium purpureum.</title>
        <authorList>
            <consortium name="US DOE Joint Genome Institute (JGI-PGF)"/>
            <person name="Sucgang R."/>
            <person name="Kuo A."/>
            <person name="Tian X."/>
            <person name="Salerno W."/>
            <person name="Parikh A."/>
            <person name="Feasley C.L."/>
            <person name="Dalin E."/>
            <person name="Tu H."/>
            <person name="Huang E."/>
            <person name="Barry K."/>
            <person name="Lindquist E."/>
            <person name="Shapiro H."/>
            <person name="Bruce D."/>
            <person name="Schmutz J."/>
            <person name="Salamov A."/>
            <person name="Fey P."/>
            <person name="Gaudet P."/>
            <person name="Anjard C."/>
            <person name="Babu M.M."/>
            <person name="Basu S."/>
            <person name="Bushmanova Y."/>
            <person name="van der Wel H."/>
            <person name="Katoh-Kurasawa M."/>
            <person name="Dinh C."/>
            <person name="Coutinho P.M."/>
            <person name="Saito T."/>
            <person name="Elias M."/>
            <person name="Schaap P."/>
            <person name="Kay R.R."/>
            <person name="Henrissat B."/>
            <person name="Eichinger L."/>
            <person name="Rivero F."/>
            <person name="Putnam N.H."/>
            <person name="West C.M."/>
            <person name="Loomis W.F."/>
            <person name="Chisholm R.L."/>
            <person name="Shaulsky G."/>
            <person name="Strassmann J.E."/>
            <person name="Queller D.C."/>
            <person name="Kuspa A."/>
            <person name="Grigoriev I.V."/>
        </authorList>
    </citation>
    <scope>NUCLEOTIDE SEQUENCE [LARGE SCALE GENOMIC DNA]</scope>
    <source>
        <strain evidence="10">QSDP1</strain>
    </source>
</reference>
<dbReference type="AlphaFoldDB" id="F0ZML5"/>
<accession>F0ZML5</accession>
<organism evidence="9 10">
    <name type="scientific">Dictyostelium purpureum</name>
    <name type="common">Slime mold</name>
    <dbReference type="NCBI Taxonomy" id="5786"/>
    <lineage>
        <taxon>Eukaryota</taxon>
        <taxon>Amoebozoa</taxon>
        <taxon>Evosea</taxon>
        <taxon>Eumycetozoa</taxon>
        <taxon>Dictyostelia</taxon>
        <taxon>Dictyosteliales</taxon>
        <taxon>Dictyosteliaceae</taxon>
        <taxon>Dictyostelium</taxon>
    </lineage>
</organism>
<evidence type="ECO:0000256" key="1">
    <source>
        <dbReference type="ARBA" id="ARBA00007586"/>
    </source>
</evidence>
<dbReference type="SMART" id="SM01225">
    <property type="entry name" value="G8"/>
    <property type="match status" value="1"/>
</dbReference>
<dbReference type="Pfam" id="PF24606">
    <property type="entry name" value="CEMIP_beta-hel"/>
    <property type="match status" value="1"/>
</dbReference>
<gene>
    <name evidence="9" type="ORF">DICPUDRAFT_98088</name>
</gene>
<dbReference type="Pfam" id="PF24605">
    <property type="entry name" value="CEMIP_X"/>
    <property type="match status" value="1"/>
</dbReference>
<keyword evidence="6" id="KW-1133">Transmembrane helix</keyword>
<dbReference type="InterPro" id="IPR055400">
    <property type="entry name" value="CEMIP_X"/>
</dbReference>
<dbReference type="STRING" id="5786.F0ZML5"/>
<evidence type="ECO:0000256" key="6">
    <source>
        <dbReference type="SAM" id="Phobius"/>
    </source>
</evidence>
<feature type="chain" id="PRO_5003265247" description="G8 domain-containing protein" evidence="7">
    <location>
        <begin position="22"/>
        <end position="1001"/>
    </location>
</feature>
<dbReference type="Proteomes" id="UP000001064">
    <property type="component" value="Unassembled WGS sequence"/>
</dbReference>
<dbReference type="Pfam" id="PF10162">
    <property type="entry name" value="G8"/>
    <property type="match status" value="1"/>
</dbReference>
<keyword evidence="5" id="KW-0326">Glycosidase</keyword>
<keyword evidence="4" id="KW-0325">Glycoprotein</keyword>
<dbReference type="eggNOG" id="ENOG502QT0K">
    <property type="taxonomic scope" value="Eukaryota"/>
</dbReference>
<dbReference type="GO" id="GO:0016798">
    <property type="term" value="F:hydrolase activity, acting on glycosyl bonds"/>
    <property type="evidence" value="ECO:0007669"/>
    <property type="project" value="UniProtKB-KW"/>
</dbReference>
<feature type="signal peptide" evidence="7">
    <location>
        <begin position="1"/>
        <end position="21"/>
    </location>
</feature>
<evidence type="ECO:0000256" key="7">
    <source>
        <dbReference type="SAM" id="SignalP"/>
    </source>
</evidence>
<dbReference type="EMBL" id="GL871082">
    <property type="protein sequence ID" value="EGC34813.1"/>
    <property type="molecule type" value="Genomic_DNA"/>
</dbReference>
<keyword evidence="3" id="KW-0378">Hydrolase</keyword>
<dbReference type="PANTHER" id="PTHR15535">
    <property type="entry name" value="TRANSMEMBRANE PROTEIN 2-RELATED"/>
    <property type="match status" value="1"/>
</dbReference>
<dbReference type="InterPro" id="IPR019316">
    <property type="entry name" value="G8_domain"/>
</dbReference>
<evidence type="ECO:0000256" key="4">
    <source>
        <dbReference type="ARBA" id="ARBA00023180"/>
    </source>
</evidence>
<dbReference type="InParanoid" id="F0ZML5"/>
<keyword evidence="6" id="KW-0472">Membrane</keyword>
<feature type="domain" description="G8" evidence="8">
    <location>
        <begin position="43"/>
        <end position="170"/>
    </location>
</feature>
<dbReference type="PROSITE" id="PS51484">
    <property type="entry name" value="G8"/>
    <property type="match status" value="1"/>
</dbReference>
<comment type="similarity">
    <text evidence="1">Belongs to the CEMIP family.</text>
</comment>
<evidence type="ECO:0000259" key="8">
    <source>
        <dbReference type="PROSITE" id="PS51484"/>
    </source>
</evidence>
<evidence type="ECO:0000313" key="10">
    <source>
        <dbReference type="Proteomes" id="UP000001064"/>
    </source>
</evidence>
<evidence type="ECO:0000313" key="9">
    <source>
        <dbReference type="EMBL" id="EGC34813.1"/>
    </source>
</evidence>
<evidence type="ECO:0000256" key="3">
    <source>
        <dbReference type="ARBA" id="ARBA00022801"/>
    </source>
</evidence>
<evidence type="ECO:0000256" key="5">
    <source>
        <dbReference type="ARBA" id="ARBA00023295"/>
    </source>
</evidence>